<dbReference type="EMBL" id="JARQZJ010000036">
    <property type="protein sequence ID" value="KAK9876234.1"/>
    <property type="molecule type" value="Genomic_DNA"/>
</dbReference>
<keyword evidence="2" id="KW-1185">Reference proteome</keyword>
<evidence type="ECO:0000313" key="1">
    <source>
        <dbReference type="EMBL" id="KAK9876234.1"/>
    </source>
</evidence>
<dbReference type="AlphaFoldDB" id="A0AAW1U6F6"/>
<name>A0AAW1U6F6_9CUCU</name>
<protein>
    <submittedName>
        <fullName evidence="1">Uncharacterized protein</fullName>
    </submittedName>
</protein>
<evidence type="ECO:0000313" key="2">
    <source>
        <dbReference type="Proteomes" id="UP001431783"/>
    </source>
</evidence>
<accession>A0AAW1U6F6</accession>
<comment type="caution">
    <text evidence="1">The sequence shown here is derived from an EMBL/GenBank/DDBJ whole genome shotgun (WGS) entry which is preliminary data.</text>
</comment>
<dbReference type="Proteomes" id="UP001431783">
    <property type="component" value="Unassembled WGS sequence"/>
</dbReference>
<proteinExistence type="predicted"/>
<organism evidence="1 2">
    <name type="scientific">Henosepilachna vigintioctopunctata</name>
    <dbReference type="NCBI Taxonomy" id="420089"/>
    <lineage>
        <taxon>Eukaryota</taxon>
        <taxon>Metazoa</taxon>
        <taxon>Ecdysozoa</taxon>
        <taxon>Arthropoda</taxon>
        <taxon>Hexapoda</taxon>
        <taxon>Insecta</taxon>
        <taxon>Pterygota</taxon>
        <taxon>Neoptera</taxon>
        <taxon>Endopterygota</taxon>
        <taxon>Coleoptera</taxon>
        <taxon>Polyphaga</taxon>
        <taxon>Cucujiformia</taxon>
        <taxon>Coccinelloidea</taxon>
        <taxon>Coccinellidae</taxon>
        <taxon>Epilachninae</taxon>
        <taxon>Epilachnini</taxon>
        <taxon>Henosepilachna</taxon>
    </lineage>
</organism>
<sequence length="101" mass="11330">MGENPKEDLECLRKALISEAEGCRPYGSRQPSARRQRVVDYHRAQDLYKKIRASVSEILDGPMSSTVGERPVSAEIAAYYRVKISVGSQADDQTLSESRRN</sequence>
<reference evidence="1 2" key="1">
    <citation type="submission" date="2023-03" db="EMBL/GenBank/DDBJ databases">
        <title>Genome insight into feeding habits of ladybird beetles.</title>
        <authorList>
            <person name="Li H.-S."/>
            <person name="Huang Y.-H."/>
            <person name="Pang H."/>
        </authorList>
    </citation>
    <scope>NUCLEOTIDE SEQUENCE [LARGE SCALE GENOMIC DNA]</scope>
    <source>
        <strain evidence="1">SYSU_2023b</strain>
        <tissue evidence="1">Whole body</tissue>
    </source>
</reference>
<gene>
    <name evidence="1" type="ORF">WA026_012535</name>
</gene>